<dbReference type="PANTHER" id="PTHR43520:SF8">
    <property type="entry name" value="P-TYPE CU(+) TRANSPORTER"/>
    <property type="match status" value="1"/>
</dbReference>
<feature type="transmembrane region" description="Helical" evidence="10">
    <location>
        <begin position="830"/>
        <end position="852"/>
    </location>
</feature>
<keyword evidence="14" id="KW-1185">Reference proteome</keyword>
<dbReference type="PROSITE" id="PS00154">
    <property type="entry name" value="ATPASE_E1_E2"/>
    <property type="match status" value="1"/>
</dbReference>
<dbReference type="SUPFAM" id="SSF81660">
    <property type="entry name" value="Metal cation-transporting ATPase, ATP-binding domain N"/>
    <property type="match status" value="1"/>
</dbReference>
<dbReference type="InterPro" id="IPR001757">
    <property type="entry name" value="P_typ_ATPase"/>
</dbReference>
<keyword evidence="9 10" id="KW-0472">Membrane</keyword>
<dbReference type="NCBIfam" id="TIGR01494">
    <property type="entry name" value="ATPase_P-type"/>
    <property type="match status" value="2"/>
</dbReference>
<feature type="non-terminal residue" evidence="13">
    <location>
        <position position="1"/>
    </location>
</feature>
<dbReference type="PRINTS" id="PR00120">
    <property type="entry name" value="HATPASE"/>
</dbReference>
<dbReference type="InterPro" id="IPR018303">
    <property type="entry name" value="ATPase_P-typ_P_site"/>
</dbReference>
<reference evidence="13 14" key="1">
    <citation type="submission" date="2024-10" db="EMBL/GenBank/DDBJ databases">
        <title>Updated reference genomes for cyclostephanoid diatoms.</title>
        <authorList>
            <person name="Roberts W.R."/>
            <person name="Alverson A.J."/>
        </authorList>
    </citation>
    <scope>NUCLEOTIDE SEQUENCE [LARGE SCALE GENOMIC DNA]</scope>
    <source>
        <strain evidence="13 14">AJA228-03</strain>
    </source>
</reference>
<feature type="transmembrane region" description="Helical" evidence="10">
    <location>
        <begin position="398"/>
        <end position="421"/>
    </location>
</feature>
<evidence type="ECO:0000256" key="7">
    <source>
        <dbReference type="ARBA" id="ARBA00022967"/>
    </source>
</evidence>
<keyword evidence="6 10" id="KW-0067">ATP-binding</keyword>
<dbReference type="Gene3D" id="2.70.150.10">
    <property type="entry name" value="Calcium-transporting ATPase, cytoplasmic transduction domain A"/>
    <property type="match status" value="1"/>
</dbReference>
<dbReference type="SFLD" id="SFLDG00002">
    <property type="entry name" value="C1.7:_P-type_atpase_like"/>
    <property type="match status" value="1"/>
</dbReference>
<evidence type="ECO:0000256" key="11">
    <source>
        <dbReference type="SAM" id="MobiDB-lite"/>
    </source>
</evidence>
<dbReference type="NCBIfam" id="TIGR01525">
    <property type="entry name" value="ATPase-IB_hvy"/>
    <property type="match status" value="1"/>
</dbReference>
<feature type="transmembrane region" description="Helical" evidence="10">
    <location>
        <begin position="171"/>
        <end position="188"/>
    </location>
</feature>
<dbReference type="Pfam" id="PF00122">
    <property type="entry name" value="E1-E2_ATPase"/>
    <property type="match status" value="1"/>
</dbReference>
<evidence type="ECO:0000259" key="12">
    <source>
        <dbReference type="Pfam" id="PF00122"/>
    </source>
</evidence>
<feature type="region of interest" description="Disordered" evidence="11">
    <location>
        <begin position="297"/>
        <end position="319"/>
    </location>
</feature>
<dbReference type="InterPro" id="IPR008250">
    <property type="entry name" value="ATPase_P-typ_transduc_dom_A_sf"/>
</dbReference>
<dbReference type="Proteomes" id="UP001530377">
    <property type="component" value="Unassembled WGS sequence"/>
</dbReference>
<sequence>SIVDAYRELAISCASTRRSRRWRGGGLPENVARMERDGRAELREWEMSLLASLALTIPLAILHFASMRSMKGRGEYDDNANAMHGNLVPGVKDWMCLLLATPVQFGVGRRYYQNAYRGLVHGCTMGMDFLVALGTSSAYLYSAIVFVLRIVAASHIDGGGDPPPVSKLTPMFETGAWLITFVTLGKYLEAYARGETTGALRTLMKLQPVSATLAILTEEVVDKLDGIDSTMTTTTAKGASASSWSSLISKIDLNSIPTEERDITEVRVGDFLLVLPGGRVPADGRLVAIDRVGSELDHDDDNYSDGDNDDDGSASKNGGRGGGNLSCAYIDESAFSGEPFPVAKRPGDAVYGASVNQMSVILIRVTATGSSTVLSRIVRLVDEAQGNKAPIQAQADRIASIFAPCVILLSGITFVCWFSLLNDSSGSIEERCVTALMSAISVIVVACPCALGLATPTAVMVGTGVGATNGLLIKGGKVLEMAHHVNTVVFDKTGTLTTGRAVVGRRIEYASRILSEEASWVASGAMRELLRSLPSAVKQADVALWFACCAELRSEHPLGRAILNSGKEIWGHDVLNPSSRGNNGISREEVTSGLSVSNSRVVPGRGVECTVSGPLLIDTCVVRVGNREWAHGFEDQGDDLENRQNNGNNEADDDVRSLRTCGQIGVYVSVKSSALRVEDFVIIGVIGILDPVKAEARSTVAALKLMGVDVWMCTGDHELTAKAVARQIGIDEDNVCSNVKPEGKADLVMRLQQRRITWSSQKSDNRVAVVGDGINDAVALARSDVGIAIGAGTEVAVEAADIVLVRSQLHDVVVSLHLSRVVFDRIRLNFMWAMAYNLCALPFAAGLLYPFTDWTLPPAFAGLMMAFSSVSVVASSLLLRTYVKPIIEDDGRLNERGCLSCCHTDFFHFCRTCLSNNPVRFVLGRYHNIRYTCPPEHGDEDELEFASQRILV</sequence>
<keyword evidence="3 10" id="KW-0812">Transmembrane</keyword>
<dbReference type="SFLD" id="SFLDF00027">
    <property type="entry name" value="p-type_atpase"/>
    <property type="match status" value="1"/>
</dbReference>
<dbReference type="SUPFAM" id="SSF81653">
    <property type="entry name" value="Calcium ATPase, transduction domain A"/>
    <property type="match status" value="2"/>
</dbReference>
<evidence type="ECO:0000256" key="2">
    <source>
        <dbReference type="ARBA" id="ARBA00006024"/>
    </source>
</evidence>
<feature type="transmembrane region" description="Helical" evidence="10">
    <location>
        <begin position="129"/>
        <end position="151"/>
    </location>
</feature>
<comment type="subcellular location">
    <subcellularLocation>
        <location evidence="1">Endomembrane system</location>
        <topology evidence="1">Multi-pass membrane protein</topology>
    </subcellularLocation>
    <subcellularLocation>
        <location evidence="10">Membrane</location>
    </subcellularLocation>
</comment>
<organism evidence="13 14">
    <name type="scientific">Cyclostephanos tholiformis</name>
    <dbReference type="NCBI Taxonomy" id="382380"/>
    <lineage>
        <taxon>Eukaryota</taxon>
        <taxon>Sar</taxon>
        <taxon>Stramenopiles</taxon>
        <taxon>Ochrophyta</taxon>
        <taxon>Bacillariophyta</taxon>
        <taxon>Coscinodiscophyceae</taxon>
        <taxon>Thalassiosirophycidae</taxon>
        <taxon>Stephanodiscales</taxon>
        <taxon>Stephanodiscaceae</taxon>
        <taxon>Cyclostephanos</taxon>
    </lineage>
</organism>
<dbReference type="InterPro" id="IPR044492">
    <property type="entry name" value="P_typ_ATPase_HD_dom"/>
</dbReference>
<feature type="domain" description="P-type ATPase A" evidence="12">
    <location>
        <begin position="329"/>
        <end position="381"/>
    </location>
</feature>
<evidence type="ECO:0000313" key="13">
    <source>
        <dbReference type="EMBL" id="KAL3821822.1"/>
    </source>
</evidence>
<feature type="transmembrane region" description="Helical" evidence="10">
    <location>
        <begin position="47"/>
        <end position="65"/>
    </location>
</feature>
<dbReference type="InterPro" id="IPR023299">
    <property type="entry name" value="ATPase_P-typ_cyto_dom_N"/>
</dbReference>
<keyword evidence="7" id="KW-1278">Translocase</keyword>
<name>A0ABD3SBC8_9STRA</name>
<proteinExistence type="inferred from homology"/>
<keyword evidence="4 10" id="KW-0479">Metal-binding</keyword>
<comment type="caution">
    <text evidence="13">The sequence shown here is derived from an EMBL/GenBank/DDBJ whole genome shotgun (WGS) entry which is preliminary data.</text>
</comment>
<dbReference type="InterPro" id="IPR059000">
    <property type="entry name" value="ATPase_P-type_domA"/>
</dbReference>
<dbReference type="Pfam" id="PF00702">
    <property type="entry name" value="Hydrolase"/>
    <property type="match status" value="1"/>
</dbReference>
<evidence type="ECO:0000256" key="10">
    <source>
        <dbReference type="RuleBase" id="RU362081"/>
    </source>
</evidence>
<feature type="region of interest" description="Disordered" evidence="11">
    <location>
        <begin position="633"/>
        <end position="654"/>
    </location>
</feature>
<dbReference type="PANTHER" id="PTHR43520">
    <property type="entry name" value="ATP7, ISOFORM B"/>
    <property type="match status" value="1"/>
</dbReference>
<evidence type="ECO:0000256" key="6">
    <source>
        <dbReference type="ARBA" id="ARBA00022840"/>
    </source>
</evidence>
<dbReference type="GO" id="GO:0005524">
    <property type="term" value="F:ATP binding"/>
    <property type="evidence" value="ECO:0007669"/>
    <property type="project" value="UniProtKB-UniRule"/>
</dbReference>
<dbReference type="Gene3D" id="3.40.1110.10">
    <property type="entry name" value="Calcium-transporting ATPase, cytoplasmic domain N"/>
    <property type="match status" value="1"/>
</dbReference>
<feature type="transmembrane region" description="Helical" evidence="10">
    <location>
        <begin position="858"/>
        <end position="879"/>
    </location>
</feature>
<evidence type="ECO:0000313" key="14">
    <source>
        <dbReference type="Proteomes" id="UP001530377"/>
    </source>
</evidence>
<dbReference type="InterPro" id="IPR036412">
    <property type="entry name" value="HAD-like_sf"/>
</dbReference>
<dbReference type="PRINTS" id="PR00119">
    <property type="entry name" value="CATATPASE"/>
</dbReference>
<dbReference type="Gene3D" id="3.40.50.1000">
    <property type="entry name" value="HAD superfamily/HAD-like"/>
    <property type="match status" value="1"/>
</dbReference>
<dbReference type="GO" id="GO:0012505">
    <property type="term" value="C:endomembrane system"/>
    <property type="evidence" value="ECO:0007669"/>
    <property type="project" value="UniProtKB-SubCell"/>
</dbReference>
<keyword evidence="8 10" id="KW-1133">Transmembrane helix</keyword>
<evidence type="ECO:0000256" key="1">
    <source>
        <dbReference type="ARBA" id="ARBA00004127"/>
    </source>
</evidence>
<dbReference type="InterPro" id="IPR023214">
    <property type="entry name" value="HAD_sf"/>
</dbReference>
<gene>
    <name evidence="13" type="ORF">ACHAXA_003324</name>
</gene>
<dbReference type="SUPFAM" id="SSF56784">
    <property type="entry name" value="HAD-like"/>
    <property type="match status" value="1"/>
</dbReference>
<evidence type="ECO:0000256" key="4">
    <source>
        <dbReference type="ARBA" id="ARBA00022723"/>
    </source>
</evidence>
<protein>
    <recommendedName>
        <fullName evidence="12">P-type ATPase A domain-containing protein</fullName>
    </recommendedName>
</protein>
<accession>A0ABD3SBC8</accession>
<dbReference type="GO" id="GO:0046872">
    <property type="term" value="F:metal ion binding"/>
    <property type="evidence" value="ECO:0007669"/>
    <property type="project" value="UniProtKB-KW"/>
</dbReference>
<evidence type="ECO:0000256" key="3">
    <source>
        <dbReference type="ARBA" id="ARBA00022692"/>
    </source>
</evidence>
<dbReference type="GO" id="GO:0016020">
    <property type="term" value="C:membrane"/>
    <property type="evidence" value="ECO:0007669"/>
    <property type="project" value="UniProtKB-SubCell"/>
</dbReference>
<keyword evidence="5 10" id="KW-0547">Nucleotide-binding</keyword>
<dbReference type="AlphaFoldDB" id="A0ABD3SBC8"/>
<evidence type="ECO:0000256" key="9">
    <source>
        <dbReference type="ARBA" id="ARBA00023136"/>
    </source>
</evidence>
<dbReference type="SUPFAM" id="SSF81665">
    <property type="entry name" value="Calcium ATPase, transmembrane domain M"/>
    <property type="match status" value="1"/>
</dbReference>
<comment type="similarity">
    <text evidence="2 10">Belongs to the cation transport ATPase (P-type) (TC 3.A.3) family. Type IB subfamily.</text>
</comment>
<dbReference type="EMBL" id="JALLPB020000083">
    <property type="protein sequence ID" value="KAL3821822.1"/>
    <property type="molecule type" value="Genomic_DNA"/>
</dbReference>
<dbReference type="InterPro" id="IPR027256">
    <property type="entry name" value="P-typ_ATPase_IB"/>
</dbReference>
<evidence type="ECO:0000256" key="8">
    <source>
        <dbReference type="ARBA" id="ARBA00022989"/>
    </source>
</evidence>
<dbReference type="SFLD" id="SFLDS00003">
    <property type="entry name" value="Haloacid_Dehalogenase"/>
    <property type="match status" value="1"/>
</dbReference>
<feature type="transmembrane region" description="Helical" evidence="10">
    <location>
        <begin position="433"/>
        <end position="454"/>
    </location>
</feature>
<evidence type="ECO:0000256" key="5">
    <source>
        <dbReference type="ARBA" id="ARBA00022741"/>
    </source>
</evidence>
<feature type="compositionally biased region" description="Acidic residues" evidence="11">
    <location>
        <begin position="297"/>
        <end position="312"/>
    </location>
</feature>
<dbReference type="InterPro" id="IPR023298">
    <property type="entry name" value="ATPase_P-typ_TM_dom_sf"/>
</dbReference>